<name>A0A045HCL6_MYCTX</name>
<dbReference type="InterPro" id="IPR006311">
    <property type="entry name" value="TAT_signal"/>
</dbReference>
<dbReference type="EMBL" id="CFOE01000031">
    <property type="protein sequence ID" value="CFE36102.1"/>
    <property type="molecule type" value="Genomic_DNA"/>
</dbReference>
<dbReference type="Proteomes" id="UP000671119">
    <property type="component" value="Unassembled WGS sequence"/>
</dbReference>
<dbReference type="FunFam" id="3.60.21.10:FF:000124">
    <property type="entry name" value="Metallo phosphoesterase"/>
    <property type="match status" value="1"/>
</dbReference>
<dbReference type="EMBL" id="JAGIZI010000011">
    <property type="protein sequence ID" value="MBP0683255.1"/>
    <property type="molecule type" value="Genomic_DNA"/>
</dbReference>
<evidence type="ECO:0000313" key="16">
    <source>
        <dbReference type="Proteomes" id="UP000671119"/>
    </source>
</evidence>
<dbReference type="EMBL" id="CSAJ01000137">
    <property type="protein sequence ID" value="COW00038.1"/>
    <property type="molecule type" value="Genomic_DNA"/>
</dbReference>
<evidence type="ECO:0000313" key="13">
    <source>
        <dbReference type="Proteomes" id="UP000046947"/>
    </source>
</evidence>
<evidence type="ECO:0000313" key="8">
    <source>
        <dbReference type="EMBL" id="COW00038.1"/>
    </source>
</evidence>
<reference evidence="10 15" key="3">
    <citation type="journal article" date="2017" name="N. Engl. J. Med.">
        <title>Transmission of Extensively Drug-Resistant Tuberculosis in South Africa.</title>
        <authorList>
            <person name="Shah N.S."/>
            <person name="Auld S.C."/>
            <person name="Brust J.C."/>
            <person name="Mathema B."/>
            <person name="Ismail N."/>
            <person name="Moodley P."/>
            <person name="Mlisana K."/>
            <person name="Allana S."/>
            <person name="Campbell A."/>
            <person name="Mthiyane T."/>
            <person name="Morris N."/>
            <person name="Mpangase P."/>
            <person name="van der Meulen H."/>
            <person name="Omar S.V."/>
            <person name="Brown T.S."/>
            <person name="Narechania A."/>
            <person name="Shaskina E."/>
            <person name="Kapwata T."/>
            <person name="Kreiswirth B."/>
            <person name="Gandhi N.R."/>
        </authorList>
    </citation>
    <scope>NUCLEOTIDE SEQUENCE [LARGE SCALE GENOMIC DNA]</scope>
    <source>
        <strain evidence="10 15">32301_S10</strain>
    </source>
</reference>
<dbReference type="Pfam" id="PF00149">
    <property type="entry name" value="Metallophos"/>
    <property type="match status" value="1"/>
</dbReference>
<dbReference type="OMA" id="WYSFRVS"/>
<dbReference type="InterPro" id="IPR008963">
    <property type="entry name" value="Purple_acid_Pase-like_N"/>
</dbReference>
<feature type="region of interest" description="Disordered" evidence="2">
    <location>
        <begin position="1"/>
        <end position="20"/>
    </location>
</feature>
<feature type="domain" description="Purple acid phosphatase N-terminal" evidence="4">
    <location>
        <begin position="68"/>
        <end position="148"/>
    </location>
</feature>
<feature type="domain" description="Calcineurin-like phosphoesterase" evidence="3">
    <location>
        <begin position="211"/>
        <end position="389"/>
    </location>
</feature>
<dbReference type="GO" id="GO:0046872">
    <property type="term" value="F:metal ion binding"/>
    <property type="evidence" value="ECO:0007669"/>
    <property type="project" value="InterPro"/>
</dbReference>
<dbReference type="SMR" id="A0A045HCL6"/>
<dbReference type="Proteomes" id="UP000046947">
    <property type="component" value="Unassembled WGS sequence"/>
</dbReference>
<dbReference type="InterPro" id="IPR015914">
    <property type="entry name" value="PAPs_N"/>
</dbReference>
<evidence type="ECO:0000313" key="5">
    <source>
        <dbReference type="EMBL" id="CFE36102.1"/>
    </source>
</evidence>
<dbReference type="InterPro" id="IPR039331">
    <property type="entry name" value="PAPs-like"/>
</dbReference>
<dbReference type="GO" id="GO:0003993">
    <property type="term" value="F:acid phosphatase activity"/>
    <property type="evidence" value="ECO:0007669"/>
    <property type="project" value="InterPro"/>
</dbReference>
<evidence type="ECO:0000313" key="10">
    <source>
        <dbReference type="EMBL" id="REQ52046.1"/>
    </source>
</evidence>
<dbReference type="Proteomes" id="UP000048289">
    <property type="component" value="Unassembled WGS sequence"/>
</dbReference>
<reference evidence="11 12" key="2">
    <citation type="submission" date="2015-03" db="EMBL/GenBank/DDBJ databases">
        <authorList>
            <consortium name="Pathogen Informatics"/>
        </authorList>
    </citation>
    <scope>NUCLEOTIDE SEQUENCE [LARGE SCALE GENOMIC DNA]</scope>
    <source>
        <strain evidence="5 14">G09901357</strain>
        <strain evidence="6 13">H09601792</strain>
        <strain evidence="11">K00500041</strain>
        <strain evidence="8 12">M09401471</strain>
    </source>
</reference>
<dbReference type="AlphaFoldDB" id="A0A045HCL6"/>
<evidence type="ECO:0000313" key="15">
    <source>
        <dbReference type="Proteomes" id="UP000256381"/>
    </source>
</evidence>
<evidence type="ECO:0000313" key="9">
    <source>
        <dbReference type="EMBL" id="MBP0683255.1"/>
    </source>
</evidence>
<dbReference type="Gene3D" id="3.60.21.10">
    <property type="match status" value="1"/>
</dbReference>
<dbReference type="Proteomes" id="UP000038802">
    <property type="component" value="Unassembled WGS sequence"/>
</dbReference>
<dbReference type="PATRIC" id="fig|1773.206.peg.3030"/>
<evidence type="ECO:0000313" key="6">
    <source>
        <dbReference type="EMBL" id="CFE46790.1"/>
    </source>
</evidence>
<evidence type="ECO:0000259" key="3">
    <source>
        <dbReference type="Pfam" id="PF00149"/>
    </source>
</evidence>
<keyword evidence="1" id="KW-0732">Signal</keyword>
<organism evidence="7 11">
    <name type="scientific">Mycobacterium tuberculosis</name>
    <dbReference type="NCBI Taxonomy" id="1773"/>
    <lineage>
        <taxon>Bacteria</taxon>
        <taxon>Bacillati</taxon>
        <taxon>Actinomycetota</taxon>
        <taxon>Actinomycetes</taxon>
        <taxon>Mycobacteriales</taxon>
        <taxon>Mycobacteriaceae</taxon>
        <taxon>Mycobacterium</taxon>
        <taxon>Mycobacterium tuberculosis complex</taxon>
    </lineage>
</organism>
<protein>
    <submittedName>
        <fullName evidence="7">Metallo phosphoesterase</fullName>
    </submittedName>
    <submittedName>
        <fullName evidence="9">Metallophosphoesterase family protein</fullName>
    </submittedName>
</protein>
<dbReference type="Pfam" id="PF16656">
    <property type="entry name" value="Pur_ac_phosph_N"/>
    <property type="match status" value="1"/>
</dbReference>
<dbReference type="InterPro" id="IPR029052">
    <property type="entry name" value="Metallo-depent_PP-like"/>
</dbReference>
<dbReference type="Proteomes" id="UP000256381">
    <property type="component" value="Unassembled WGS sequence"/>
</dbReference>
<gene>
    <name evidence="10" type="ORF">DSJ38_11160</name>
    <name evidence="5" type="ORF">ERS007681_00446</name>
    <name evidence="6" type="ORF">ERS007688_00406</name>
    <name evidence="7" type="ORF">ERS007703_00031</name>
    <name evidence="8" type="ORF">ERS007720_01391</name>
    <name evidence="9" type="ORF">J8J21_08990</name>
</gene>
<dbReference type="PANTHER" id="PTHR22953:SF153">
    <property type="entry name" value="PURPLE ACID PHOSPHATASE"/>
    <property type="match status" value="1"/>
</dbReference>
<proteinExistence type="predicted"/>
<evidence type="ECO:0000256" key="2">
    <source>
        <dbReference type="SAM" id="MobiDB-lite"/>
    </source>
</evidence>
<reference evidence="9 16" key="5">
    <citation type="submission" date="2021-03" db="EMBL/GenBank/DDBJ databases">
        <title>Whole Genome Sequencing of Mycobacterium tuberculosis clinical isolates from Arunachal Pradesh, India.</title>
        <authorList>
            <person name="Singh S."/>
            <person name="Mudliar S.R."/>
            <person name="Kulsum U."/>
            <person name="Rufai S.B."/>
            <person name="Singh P.K."/>
            <person name="Umpo M."/>
            <person name="Nyori M."/>
        </authorList>
    </citation>
    <scope>NUCLEOTIDE SEQUENCE [LARGE SCALE GENOMIC DNA]</scope>
    <source>
        <strain evidence="9 16">OMICS/BPL/0142/20/SP</strain>
    </source>
</reference>
<dbReference type="SUPFAM" id="SSF56300">
    <property type="entry name" value="Metallo-dependent phosphatases"/>
    <property type="match status" value="1"/>
</dbReference>
<dbReference type="Proteomes" id="UP000044938">
    <property type="component" value="Unassembled WGS sequence"/>
</dbReference>
<dbReference type="PROSITE" id="PS51318">
    <property type="entry name" value="TAT"/>
    <property type="match status" value="1"/>
</dbReference>
<evidence type="ECO:0000313" key="7">
    <source>
        <dbReference type="EMBL" id="COU90865.1"/>
    </source>
</evidence>
<evidence type="ECO:0000259" key="4">
    <source>
        <dbReference type="Pfam" id="PF16656"/>
    </source>
</evidence>
<dbReference type="EMBL" id="CSAE01000002">
    <property type="protein sequence ID" value="COU90865.1"/>
    <property type="molecule type" value="Genomic_DNA"/>
</dbReference>
<dbReference type="RefSeq" id="WP_003413355.1">
    <property type="nucleotide sequence ID" value="NZ_AP017901.1"/>
</dbReference>
<evidence type="ECO:0000313" key="11">
    <source>
        <dbReference type="Proteomes" id="UP000038802"/>
    </source>
</evidence>
<evidence type="ECO:0000256" key="1">
    <source>
        <dbReference type="ARBA" id="ARBA00022729"/>
    </source>
</evidence>
<dbReference type="Gene3D" id="2.60.40.380">
    <property type="entry name" value="Purple acid phosphatase-like, N-terminal"/>
    <property type="match status" value="1"/>
</dbReference>
<dbReference type="GeneID" id="45426579"/>
<reference evidence="10" key="4">
    <citation type="submission" date="2018-07" db="EMBL/GenBank/DDBJ databases">
        <authorList>
            <person name="Shah S."/>
            <person name="Brown T."/>
            <person name="Auld S."/>
            <person name="Bratton K."/>
            <person name="Narechania A."/>
            <person name="Mathema B."/>
            <person name="Gandhi N."/>
        </authorList>
    </citation>
    <scope>NUCLEOTIDE SEQUENCE</scope>
    <source>
        <strain evidence="10">32301_S10</strain>
    </source>
</reference>
<sequence>MGADLKQPQDADSPPKGVSRRRFLTTGAAAVVGTGVGAGGTALLSSHPRGPAVWYQRGRSGAPPVGGLHLQFGRNASTEMVVSWHTTDTVGNPRVMLGTPTSGFGSVVVAETRSYRDAKSNTEVRVNHAHLTNLTPDTDYVYAAVHDGTTPELGTARTAPSGRKPLRFTSFGDQSTPALGRLADGRYVSDNIGSPFAGDITIAIERIAPLFNLINGDLCYANLAQDRIRTWSDWFDNNTRSARYRPWMPAAGNHENEVGNGPIGYDAYQTYFAVPDSGSSPQLRGLWYSFTAGSVRVISLHNDDVCYQDGGNSYVRGYSGGEQRRWLQAELANARRDSEIDWVVVCMHQTAISTADDNNGADLGIRQEWLPLFDQYQVDLVVCGHEHHYERSHPLRGALGTDTRTPIPVDTRSDLIDSTRGTVHLVIGGGGTSKPTNALLFPQPRCQVITGVGDFDPAIRRKPSIFVLEDAPWSAFRDRDNPYGFVAFDVDPGQPGGTTSIKATYYAVTGPFGGLTVIDQFTLTKPRGG</sequence>
<dbReference type="SUPFAM" id="SSF49363">
    <property type="entry name" value="Purple acid phosphatase, N-terminal domain"/>
    <property type="match status" value="1"/>
</dbReference>
<accession>A0A045HCL6</accession>
<reference evidence="7" key="1">
    <citation type="submission" date="2015-03" db="EMBL/GenBank/DDBJ databases">
        <authorList>
            <person name="Murphy D."/>
        </authorList>
    </citation>
    <scope>NUCLEOTIDE SEQUENCE [LARGE SCALE GENOMIC DNA]</scope>
    <source>
        <strain evidence="7">K00500041</strain>
    </source>
</reference>
<dbReference type="STRING" id="115862.BBG46_13515"/>
<dbReference type="EMBL" id="QTBD01000148">
    <property type="protein sequence ID" value="REQ52046.1"/>
    <property type="molecule type" value="Genomic_DNA"/>
</dbReference>
<dbReference type="EMBL" id="CFOH01000036">
    <property type="protein sequence ID" value="CFE46790.1"/>
    <property type="molecule type" value="Genomic_DNA"/>
</dbReference>
<evidence type="ECO:0000313" key="12">
    <source>
        <dbReference type="Proteomes" id="UP000044938"/>
    </source>
</evidence>
<evidence type="ECO:0000313" key="14">
    <source>
        <dbReference type="Proteomes" id="UP000048289"/>
    </source>
</evidence>
<dbReference type="PANTHER" id="PTHR22953">
    <property type="entry name" value="ACID PHOSPHATASE RELATED"/>
    <property type="match status" value="1"/>
</dbReference>
<dbReference type="InterPro" id="IPR004843">
    <property type="entry name" value="Calcineurin-like_PHP"/>
</dbReference>